<reference evidence="2 3" key="1">
    <citation type="submission" date="2009-08" db="EMBL/GenBank/DDBJ databases">
        <title>The draft genome of Rhodobacter sp. SW2.</title>
        <authorList>
            <consortium name="US DOE Joint Genome Institute (JGI-PGF)"/>
            <person name="Lucas S."/>
            <person name="Copeland A."/>
            <person name="Lapidus A."/>
            <person name="Glavina del Rio T."/>
            <person name="Tice H."/>
            <person name="Bruce D."/>
            <person name="Goodwin L."/>
            <person name="Pitluck S."/>
            <person name="Larimer F."/>
            <person name="Land M.L."/>
            <person name="Hauser L."/>
            <person name="Emerson D."/>
        </authorList>
    </citation>
    <scope>NUCLEOTIDE SEQUENCE [LARGE SCALE GENOMIC DNA]</scope>
    <source>
        <strain evidence="2 3">SW2</strain>
    </source>
</reference>
<sequence length="91" mass="9933">MSVRKPPLFLARRSYRRRRLRDAARLLPVFGGFLVFLPILWAPAETGSRDTAPDGIYLFAVWAGLIVVAALMSVGLDRGSAEDAAGTEDEA</sequence>
<name>C8S0M8_9RHOB</name>
<protein>
    <submittedName>
        <fullName evidence="2">Uncharacterized protein</fullName>
    </submittedName>
</protein>
<comment type="caution">
    <text evidence="2">The sequence shown here is derived from an EMBL/GenBank/DDBJ whole genome shotgun (WGS) entry which is preliminary data.</text>
</comment>
<keyword evidence="1" id="KW-0472">Membrane</keyword>
<dbReference type="RefSeq" id="WP_008029809.1">
    <property type="nucleotide sequence ID" value="NZ_ACYY01000008.1"/>
</dbReference>
<keyword evidence="3" id="KW-1185">Reference proteome</keyword>
<feature type="transmembrane region" description="Helical" evidence="1">
    <location>
        <begin position="23"/>
        <end position="44"/>
    </location>
</feature>
<feature type="transmembrane region" description="Helical" evidence="1">
    <location>
        <begin position="56"/>
        <end position="76"/>
    </location>
</feature>
<evidence type="ECO:0000256" key="1">
    <source>
        <dbReference type="SAM" id="Phobius"/>
    </source>
</evidence>
<dbReference type="AlphaFoldDB" id="C8S0M8"/>
<accession>C8S0M8</accession>
<organism evidence="2 3">
    <name type="scientific">Rhodobacter ferrooxidans</name>
    <dbReference type="NCBI Taxonomy" id="371731"/>
    <lineage>
        <taxon>Bacteria</taxon>
        <taxon>Pseudomonadati</taxon>
        <taxon>Pseudomonadota</taxon>
        <taxon>Alphaproteobacteria</taxon>
        <taxon>Rhodobacterales</taxon>
        <taxon>Rhodobacter group</taxon>
        <taxon>Rhodobacter</taxon>
    </lineage>
</organism>
<keyword evidence="1" id="KW-0812">Transmembrane</keyword>
<dbReference type="eggNOG" id="ENOG5033A07">
    <property type="taxonomic scope" value="Bacteria"/>
</dbReference>
<keyword evidence="1" id="KW-1133">Transmembrane helix</keyword>
<dbReference type="Proteomes" id="UP000010121">
    <property type="component" value="Unassembled WGS sequence"/>
</dbReference>
<proteinExistence type="predicted"/>
<evidence type="ECO:0000313" key="3">
    <source>
        <dbReference type="Proteomes" id="UP000010121"/>
    </source>
</evidence>
<gene>
    <name evidence="2" type="ORF">Rsw2DRAFT_1606</name>
</gene>
<dbReference type="STRING" id="371731.Rsw2DRAFT_1606"/>
<evidence type="ECO:0000313" key="2">
    <source>
        <dbReference type="EMBL" id="EEW25562.1"/>
    </source>
</evidence>
<dbReference type="EMBL" id="ACYY01000008">
    <property type="protein sequence ID" value="EEW25562.1"/>
    <property type="molecule type" value="Genomic_DNA"/>
</dbReference>
<dbReference type="OrthoDB" id="7871801at2"/>